<protein>
    <submittedName>
        <fullName evidence="1">Uncharacterized protein</fullName>
    </submittedName>
</protein>
<organism evidence="1 2">
    <name type="scientific">Candidatus Coxiella mudrowiae</name>
    <dbReference type="NCBI Taxonomy" id="2054173"/>
    <lineage>
        <taxon>Bacteria</taxon>
        <taxon>Pseudomonadati</taxon>
        <taxon>Pseudomonadota</taxon>
        <taxon>Gammaproteobacteria</taxon>
        <taxon>Legionellales</taxon>
        <taxon>Coxiellaceae</taxon>
        <taxon>Coxiella</taxon>
    </lineage>
</organism>
<evidence type="ECO:0000313" key="1">
    <source>
        <dbReference type="EMBL" id="AKQ33370.1"/>
    </source>
</evidence>
<gene>
    <name evidence="1" type="ORF">CleRT_04170</name>
</gene>
<dbReference type="Proteomes" id="UP000063965">
    <property type="component" value="Chromosome"/>
</dbReference>
<dbReference type="RefSeq" id="WP_048875023.1">
    <property type="nucleotide sequence ID" value="NZ_CP011126.1"/>
</dbReference>
<name>A0ABN4HRN5_9COXI</name>
<sequence>MYRFESGEILNNIYQEIIDAVDKISFLRKANIEIKRSIVVMVGIIAFMLNQPPPKELVLKYHGEISRAFDFIQQMEKYYYLSHYQEAFEKAILGPSVYL</sequence>
<accession>A0ABN4HRN5</accession>
<keyword evidence="2" id="KW-1185">Reference proteome</keyword>
<proteinExistence type="predicted"/>
<evidence type="ECO:0000313" key="2">
    <source>
        <dbReference type="Proteomes" id="UP000063965"/>
    </source>
</evidence>
<reference evidence="1 2" key="1">
    <citation type="journal article" date="2015" name="Genome Biol. Evol.">
        <title>Distinctive Genome Reduction Rates Revealed by Genomic Analyses of Two Coxiella-Like Endosymbionts in Ticks.</title>
        <authorList>
            <person name="Gottlieb Y."/>
            <person name="Lalzar I."/>
            <person name="Klasson L."/>
        </authorList>
    </citation>
    <scope>NUCLEOTIDE SEQUENCE [LARGE SCALE GENOMIC DNA]</scope>
    <source>
        <strain evidence="1 2">CRt</strain>
    </source>
</reference>
<dbReference type="EMBL" id="CP011126">
    <property type="protein sequence ID" value="AKQ33370.1"/>
    <property type="molecule type" value="Genomic_DNA"/>
</dbReference>